<dbReference type="InterPro" id="IPR026508">
    <property type="entry name" value="TMEM164"/>
</dbReference>
<keyword evidence="1 2" id="KW-0812">Transmembrane</keyword>
<proteinExistence type="predicted"/>
<name>A0A146LE36_LYGHE</name>
<reference evidence="2" key="1">
    <citation type="journal article" date="2016" name="Gigascience">
        <title>De novo construction of an expanded transcriptome assembly for the western tarnished plant bug, Lygus hesperus.</title>
        <authorList>
            <person name="Tassone E.E."/>
            <person name="Geib S.M."/>
            <person name="Hall B."/>
            <person name="Fabrick J.A."/>
            <person name="Brent C.S."/>
            <person name="Hull J.J."/>
        </authorList>
    </citation>
    <scope>NUCLEOTIDE SEQUENCE</scope>
</reference>
<protein>
    <submittedName>
        <fullName evidence="2">Transmembrane protein 164</fullName>
    </submittedName>
</protein>
<gene>
    <name evidence="2" type="primary">Tmem164_1</name>
    <name evidence="2" type="ORF">g.64743</name>
</gene>
<feature type="transmembrane region" description="Helical" evidence="1">
    <location>
        <begin position="152"/>
        <end position="175"/>
    </location>
</feature>
<dbReference type="AlphaFoldDB" id="A0A146LE36"/>
<dbReference type="Pfam" id="PF14808">
    <property type="entry name" value="TMEM164"/>
    <property type="match status" value="1"/>
</dbReference>
<keyword evidence="1" id="KW-0472">Membrane</keyword>
<feature type="transmembrane region" description="Helical" evidence="1">
    <location>
        <begin position="94"/>
        <end position="112"/>
    </location>
</feature>
<sequence length="266" mass="30189">MLEWAHQGVNISVPRNGGIECADFLTMKVRTLETIVVMMVFGPLFLWAMKRLTPLPTDWKEDRPEPTLKRVLLVAMCLIWGIEIGFKFSSRTVIFLLNPCHITTAMQIYLLAARPSKTVGALFRFQMNCINGAVLALAFPELDALNLPFETWLYWIQHTMMMIIPLYLITLGGVYAVEALEDFSWCIVSYSIIIFYHFIILQGIGLPAKVNLNHMLCPAVRDPFEGRWYRVCAVFHQAVLCPSLAKLFAFIGTKLPGSSSSRLKLQ</sequence>
<feature type="transmembrane region" description="Helical" evidence="1">
    <location>
        <begin position="187"/>
        <end position="208"/>
    </location>
</feature>
<dbReference type="PANTHER" id="PTHR20948:SF2">
    <property type="entry name" value="TRANSMEMBRANE PROTEIN 164"/>
    <property type="match status" value="1"/>
</dbReference>
<feature type="transmembrane region" description="Helical" evidence="1">
    <location>
        <begin position="121"/>
        <end position="140"/>
    </location>
</feature>
<feature type="transmembrane region" description="Helical" evidence="1">
    <location>
        <begin position="32"/>
        <end position="49"/>
    </location>
</feature>
<accession>A0A146LE36</accession>
<dbReference type="PANTHER" id="PTHR20948">
    <property type="entry name" value="TRANSMEMBRANE PROTEIN 164"/>
    <property type="match status" value="1"/>
</dbReference>
<keyword evidence="1" id="KW-1133">Transmembrane helix</keyword>
<organism evidence="2">
    <name type="scientific">Lygus hesperus</name>
    <name type="common">Western plant bug</name>
    <dbReference type="NCBI Taxonomy" id="30085"/>
    <lineage>
        <taxon>Eukaryota</taxon>
        <taxon>Metazoa</taxon>
        <taxon>Ecdysozoa</taxon>
        <taxon>Arthropoda</taxon>
        <taxon>Hexapoda</taxon>
        <taxon>Insecta</taxon>
        <taxon>Pterygota</taxon>
        <taxon>Neoptera</taxon>
        <taxon>Paraneoptera</taxon>
        <taxon>Hemiptera</taxon>
        <taxon>Heteroptera</taxon>
        <taxon>Panheteroptera</taxon>
        <taxon>Cimicomorpha</taxon>
        <taxon>Miridae</taxon>
        <taxon>Mirini</taxon>
        <taxon>Lygus</taxon>
    </lineage>
</organism>
<evidence type="ECO:0000313" key="2">
    <source>
        <dbReference type="EMBL" id="JAQ04770.1"/>
    </source>
</evidence>
<dbReference type="EMBL" id="GDHC01013859">
    <property type="protein sequence ID" value="JAQ04770.1"/>
    <property type="molecule type" value="Transcribed_RNA"/>
</dbReference>
<evidence type="ECO:0000256" key="1">
    <source>
        <dbReference type="SAM" id="Phobius"/>
    </source>
</evidence>